<accession>A0ABP7QJ39</accession>
<feature type="transmembrane region" description="Helical" evidence="1">
    <location>
        <begin position="148"/>
        <end position="170"/>
    </location>
</feature>
<feature type="transmembrane region" description="Helical" evidence="1">
    <location>
        <begin position="40"/>
        <end position="61"/>
    </location>
</feature>
<sequence>METNATSPVTTTAVALRYGLLLTVSGILVDFLVRIAGFNFMTFGIASFLGGITVSIVWIVLAHRAFKRANGNLMTFGQGLTIAMIMMLITGFVSGLFNYLYVHYIDPEFVERMKAGMTEFMERNNVPDEQIETSTARLDGMNVGIGKALLGGLGNGLGFGLFLGLIVSAFTKKSKPEFE</sequence>
<keyword evidence="1" id="KW-0812">Transmembrane</keyword>
<evidence type="ECO:0008006" key="4">
    <source>
        <dbReference type="Google" id="ProtNLM"/>
    </source>
</evidence>
<protein>
    <recommendedName>
        <fullName evidence="4">DUF4199 domain-containing protein</fullName>
    </recommendedName>
</protein>
<keyword evidence="1" id="KW-0472">Membrane</keyword>
<reference evidence="3" key="1">
    <citation type="journal article" date="2019" name="Int. J. Syst. Evol. Microbiol.">
        <title>The Global Catalogue of Microorganisms (GCM) 10K type strain sequencing project: providing services to taxonomists for standard genome sequencing and annotation.</title>
        <authorList>
            <consortium name="The Broad Institute Genomics Platform"/>
            <consortium name="The Broad Institute Genome Sequencing Center for Infectious Disease"/>
            <person name="Wu L."/>
            <person name="Ma J."/>
        </authorList>
    </citation>
    <scope>NUCLEOTIDE SEQUENCE [LARGE SCALE GENOMIC DNA]</scope>
    <source>
        <strain evidence="3">JCM 17217</strain>
    </source>
</reference>
<dbReference type="RefSeq" id="WP_345125748.1">
    <property type="nucleotide sequence ID" value="NZ_BAABDI010000024.1"/>
</dbReference>
<name>A0ABP7QJ39_9BACT</name>
<keyword evidence="3" id="KW-1185">Reference proteome</keyword>
<feature type="transmembrane region" description="Helical" evidence="1">
    <location>
        <begin position="15"/>
        <end position="33"/>
    </location>
</feature>
<dbReference type="Pfam" id="PF13858">
    <property type="entry name" value="DUF4199"/>
    <property type="match status" value="1"/>
</dbReference>
<evidence type="ECO:0000313" key="3">
    <source>
        <dbReference type="Proteomes" id="UP001501556"/>
    </source>
</evidence>
<dbReference type="InterPro" id="IPR025250">
    <property type="entry name" value="DUF4199"/>
</dbReference>
<keyword evidence="1" id="KW-1133">Transmembrane helix</keyword>
<dbReference type="Proteomes" id="UP001501556">
    <property type="component" value="Unassembled WGS sequence"/>
</dbReference>
<proteinExistence type="predicted"/>
<evidence type="ECO:0000256" key="1">
    <source>
        <dbReference type="SAM" id="Phobius"/>
    </source>
</evidence>
<comment type="caution">
    <text evidence="2">The sequence shown here is derived from an EMBL/GenBank/DDBJ whole genome shotgun (WGS) entry which is preliminary data.</text>
</comment>
<gene>
    <name evidence="2" type="ORF">GCM10022407_30700</name>
</gene>
<dbReference type="EMBL" id="BAABDI010000024">
    <property type="protein sequence ID" value="GAA3983428.1"/>
    <property type="molecule type" value="Genomic_DNA"/>
</dbReference>
<evidence type="ECO:0000313" key="2">
    <source>
        <dbReference type="EMBL" id="GAA3983428.1"/>
    </source>
</evidence>
<feature type="transmembrane region" description="Helical" evidence="1">
    <location>
        <begin position="81"/>
        <end position="102"/>
    </location>
</feature>
<organism evidence="2 3">
    <name type="scientific">Hymenobacter antarcticus</name>
    <dbReference type="NCBI Taxonomy" id="486270"/>
    <lineage>
        <taxon>Bacteria</taxon>
        <taxon>Pseudomonadati</taxon>
        <taxon>Bacteroidota</taxon>
        <taxon>Cytophagia</taxon>
        <taxon>Cytophagales</taxon>
        <taxon>Hymenobacteraceae</taxon>
        <taxon>Hymenobacter</taxon>
    </lineage>
</organism>